<dbReference type="SUPFAM" id="SSF109854">
    <property type="entry name" value="DinB/YfiT-like putative metalloenzymes"/>
    <property type="match status" value="1"/>
</dbReference>
<dbReference type="InterPro" id="IPR007837">
    <property type="entry name" value="DinB"/>
</dbReference>
<organism evidence="4 5">
    <name type="scientific">Salibacter halophilus</name>
    <dbReference type="NCBI Taxonomy" id="1803916"/>
    <lineage>
        <taxon>Bacteria</taxon>
        <taxon>Pseudomonadati</taxon>
        <taxon>Bacteroidota</taxon>
        <taxon>Flavobacteriia</taxon>
        <taxon>Flavobacteriales</taxon>
        <taxon>Salibacteraceae</taxon>
        <taxon>Salibacter</taxon>
    </lineage>
</organism>
<evidence type="ECO:0000313" key="5">
    <source>
        <dbReference type="Proteomes" id="UP000435357"/>
    </source>
</evidence>
<dbReference type="InterPro" id="IPR034660">
    <property type="entry name" value="DinB/YfiT-like"/>
</dbReference>
<proteinExistence type="inferred from homology"/>
<name>A0A6N6M415_9FLAO</name>
<feature type="binding site" evidence="3">
    <location>
        <position position="129"/>
    </location>
    <ligand>
        <name>a divalent metal cation</name>
        <dbReference type="ChEBI" id="CHEBI:60240"/>
    </ligand>
</feature>
<dbReference type="GO" id="GO:0046872">
    <property type="term" value="F:metal ion binding"/>
    <property type="evidence" value="ECO:0007669"/>
    <property type="project" value="UniProtKB-KW"/>
</dbReference>
<feature type="binding site" evidence="3">
    <location>
        <position position="133"/>
    </location>
    <ligand>
        <name>a divalent metal cation</name>
        <dbReference type="ChEBI" id="CHEBI:60240"/>
    </ligand>
</feature>
<dbReference type="EMBL" id="WACR01000006">
    <property type="protein sequence ID" value="KAB1064030.1"/>
    <property type="molecule type" value="Genomic_DNA"/>
</dbReference>
<keyword evidence="2 3" id="KW-0479">Metal-binding</keyword>
<evidence type="ECO:0008006" key="6">
    <source>
        <dbReference type="Google" id="ProtNLM"/>
    </source>
</evidence>
<protein>
    <recommendedName>
        <fullName evidence="6">Damage-inducible protein DinB</fullName>
    </recommendedName>
</protein>
<dbReference type="RefSeq" id="WP_151168132.1">
    <property type="nucleotide sequence ID" value="NZ_WACR01000006.1"/>
</dbReference>
<reference evidence="4 5" key="1">
    <citation type="submission" date="2019-09" db="EMBL/GenBank/DDBJ databases">
        <title>Genomes of Cryomorphaceae.</title>
        <authorList>
            <person name="Bowman J.P."/>
        </authorList>
    </citation>
    <scope>NUCLEOTIDE SEQUENCE [LARGE SCALE GENOMIC DNA]</scope>
    <source>
        <strain evidence="4 5">KCTC 52047</strain>
    </source>
</reference>
<accession>A0A6N6M415</accession>
<feature type="binding site" evidence="3">
    <location>
        <position position="52"/>
    </location>
    <ligand>
        <name>a divalent metal cation</name>
        <dbReference type="ChEBI" id="CHEBI:60240"/>
    </ligand>
</feature>
<evidence type="ECO:0000313" key="4">
    <source>
        <dbReference type="EMBL" id="KAB1064030.1"/>
    </source>
</evidence>
<dbReference type="Pfam" id="PF05163">
    <property type="entry name" value="DinB"/>
    <property type="match status" value="1"/>
</dbReference>
<gene>
    <name evidence="4" type="ORF">F3059_08320</name>
</gene>
<keyword evidence="5" id="KW-1185">Reference proteome</keyword>
<evidence type="ECO:0000256" key="3">
    <source>
        <dbReference type="PIRSR" id="PIRSR607837-1"/>
    </source>
</evidence>
<evidence type="ECO:0000256" key="1">
    <source>
        <dbReference type="ARBA" id="ARBA00008635"/>
    </source>
</evidence>
<sequence length="162" mass="18847">MTGDKILEKQVLDTWMINHKTNLKLINELEDEWLDLTTSKRGGGKIGHQLAHMYNVRYWKLENLDKSLIQDLTTVKASDEKTKELLVDLHEQSTDFLCKVFSDAAHNEGQLKKGWKRGLIPLLGYFIHHEAHHRGNILLTLKLSGIKLSNDLKYGLWEWQKM</sequence>
<dbReference type="OrthoDB" id="1452318at2"/>
<comment type="caution">
    <text evidence="4">The sequence shown here is derived from an EMBL/GenBank/DDBJ whole genome shotgun (WGS) entry which is preliminary data.</text>
</comment>
<evidence type="ECO:0000256" key="2">
    <source>
        <dbReference type="ARBA" id="ARBA00022723"/>
    </source>
</evidence>
<dbReference type="AlphaFoldDB" id="A0A6N6M415"/>
<comment type="similarity">
    <text evidence="1">Belongs to the DinB family.</text>
</comment>
<dbReference type="Gene3D" id="1.20.120.450">
    <property type="entry name" value="dinb family like domain"/>
    <property type="match status" value="1"/>
</dbReference>
<dbReference type="Proteomes" id="UP000435357">
    <property type="component" value="Unassembled WGS sequence"/>
</dbReference>